<evidence type="ECO:0000313" key="3">
    <source>
        <dbReference type="Proteomes" id="UP001221150"/>
    </source>
</evidence>
<feature type="region of interest" description="Disordered" evidence="1">
    <location>
        <begin position="213"/>
        <end position="261"/>
    </location>
</feature>
<gene>
    <name evidence="2" type="ORF">P3H78_15920</name>
</gene>
<dbReference type="Proteomes" id="UP001221150">
    <property type="component" value="Unassembled WGS sequence"/>
</dbReference>
<feature type="region of interest" description="Disordered" evidence="1">
    <location>
        <begin position="1"/>
        <end position="34"/>
    </location>
</feature>
<organism evidence="2 3">
    <name type="scientific">Streptomyces tropicalis</name>
    <dbReference type="NCBI Taxonomy" id="3034234"/>
    <lineage>
        <taxon>Bacteria</taxon>
        <taxon>Bacillati</taxon>
        <taxon>Actinomycetota</taxon>
        <taxon>Actinomycetes</taxon>
        <taxon>Kitasatosporales</taxon>
        <taxon>Streptomycetaceae</taxon>
        <taxon>Streptomyces</taxon>
    </lineage>
</organism>
<evidence type="ECO:0000313" key="2">
    <source>
        <dbReference type="EMBL" id="MDF3300090.1"/>
    </source>
</evidence>
<keyword evidence="3" id="KW-1185">Reference proteome</keyword>
<evidence type="ECO:0000256" key="1">
    <source>
        <dbReference type="SAM" id="MobiDB-lite"/>
    </source>
</evidence>
<proteinExistence type="predicted"/>
<dbReference type="EMBL" id="JARJBB010000007">
    <property type="protein sequence ID" value="MDF3300090.1"/>
    <property type="molecule type" value="Genomic_DNA"/>
</dbReference>
<feature type="compositionally biased region" description="Low complexity" evidence="1">
    <location>
        <begin position="223"/>
        <end position="244"/>
    </location>
</feature>
<protein>
    <submittedName>
        <fullName evidence="2">Uncharacterized protein</fullName>
    </submittedName>
</protein>
<accession>A0ABT6A614</accession>
<dbReference type="RefSeq" id="WP_276109645.1">
    <property type="nucleotide sequence ID" value="NZ_JARJBB010000007.1"/>
</dbReference>
<name>A0ABT6A614_9ACTN</name>
<reference evidence="2 3" key="1">
    <citation type="submission" date="2023-03" db="EMBL/GenBank/DDBJ databases">
        <title>Draft genome sequence of Streptomyces sp. K1PA1 isolated from peat swamp forest in Thailand.</title>
        <authorList>
            <person name="Klaysubun C."/>
            <person name="Duangmal K."/>
        </authorList>
    </citation>
    <scope>NUCLEOTIDE SEQUENCE [LARGE SCALE GENOMIC DNA]</scope>
    <source>
        <strain evidence="2 3">K1PA1</strain>
    </source>
</reference>
<comment type="caution">
    <text evidence="2">The sequence shown here is derived from an EMBL/GenBank/DDBJ whole genome shotgun (WGS) entry which is preliminary data.</text>
</comment>
<sequence length="388" mass="42860">MTSSSSNAAPDETPRQWTPTWSPGHTDPGLPPITLITDTDDQPAYTTSALAAHQPALGQIAVHPTPLATAPAYLAHDLIRALGKHLPPPDSDLPWWTGNADESWRIAVAWTQALNISHYIICRAHRITSRHLEHLMALRERTHIRLTLVVSGPPPAALATVLSAVAHQQIGTLKDTRQHLTTDQGLTSHTPEGYPWWQRAPFPGHRNEFWYELPPRPRHPAGKSGEASSSAHRSSTRLRSTSKSPPVIALPRFTRADPPNPHHEIVARRIHTRIAHPVHAAAVAIRVLTGYDTDQLPQLTLATPQHPHGDLSTDLPDWARLLQEAARIHTDLYSFIRHDLPAHHAGANKPFQVRARDSSDVAHATESCCLVAARARHTPRRTSELITE</sequence>